<dbReference type="Proteomes" id="UP000799437">
    <property type="component" value="Unassembled WGS sequence"/>
</dbReference>
<evidence type="ECO:0000256" key="2">
    <source>
        <dbReference type="ARBA" id="ARBA00022917"/>
    </source>
</evidence>
<feature type="region of interest" description="Disordered" evidence="4">
    <location>
        <begin position="218"/>
        <end position="243"/>
    </location>
</feature>
<evidence type="ECO:0000256" key="4">
    <source>
        <dbReference type="SAM" id="MobiDB-lite"/>
    </source>
</evidence>
<dbReference type="RefSeq" id="XP_033597195.1">
    <property type="nucleotide sequence ID" value="XM_033745751.1"/>
</dbReference>
<name>A0A6A6VYE7_9PEZI</name>
<dbReference type="AlphaFoldDB" id="A0A6A6VYE7"/>
<dbReference type="Pfam" id="PF01765">
    <property type="entry name" value="RRF"/>
    <property type="match status" value="1"/>
</dbReference>
<feature type="compositionally biased region" description="Basic and acidic residues" evidence="4">
    <location>
        <begin position="233"/>
        <end position="243"/>
    </location>
</feature>
<dbReference type="InterPro" id="IPR036191">
    <property type="entry name" value="RRF_sf"/>
</dbReference>
<reference evidence="6" key="1">
    <citation type="journal article" date="2020" name="Stud. Mycol.">
        <title>101 Dothideomycetes genomes: a test case for predicting lifestyles and emergence of pathogens.</title>
        <authorList>
            <person name="Haridas S."/>
            <person name="Albert R."/>
            <person name="Binder M."/>
            <person name="Bloem J."/>
            <person name="Labutti K."/>
            <person name="Salamov A."/>
            <person name="Andreopoulos B."/>
            <person name="Baker S."/>
            <person name="Barry K."/>
            <person name="Bills G."/>
            <person name="Bluhm B."/>
            <person name="Cannon C."/>
            <person name="Castanera R."/>
            <person name="Culley D."/>
            <person name="Daum C."/>
            <person name="Ezra D."/>
            <person name="Gonzalez J."/>
            <person name="Henrissat B."/>
            <person name="Kuo A."/>
            <person name="Liang C."/>
            <person name="Lipzen A."/>
            <person name="Lutzoni F."/>
            <person name="Magnuson J."/>
            <person name="Mondo S."/>
            <person name="Nolan M."/>
            <person name="Ohm R."/>
            <person name="Pangilinan J."/>
            <person name="Park H.-J."/>
            <person name="Ramirez L."/>
            <person name="Alfaro M."/>
            <person name="Sun H."/>
            <person name="Tritt A."/>
            <person name="Yoshinaga Y."/>
            <person name="Zwiers L.-H."/>
            <person name="Turgeon B."/>
            <person name="Goodwin S."/>
            <person name="Spatafora J."/>
            <person name="Crous P."/>
            <person name="Grigoriev I."/>
        </authorList>
    </citation>
    <scope>NUCLEOTIDE SEQUENCE</scope>
    <source>
        <strain evidence="6">CBS 121739</strain>
    </source>
</reference>
<evidence type="ECO:0000256" key="1">
    <source>
        <dbReference type="ARBA" id="ARBA00005912"/>
    </source>
</evidence>
<dbReference type="EMBL" id="ML996579">
    <property type="protein sequence ID" value="KAF2754744.1"/>
    <property type="molecule type" value="Genomic_DNA"/>
</dbReference>
<feature type="region of interest" description="Disordered" evidence="4">
    <location>
        <begin position="40"/>
        <end position="76"/>
    </location>
</feature>
<dbReference type="OrthoDB" id="407355at2759"/>
<feature type="domain" description="Ribosome recycling factor" evidence="5">
    <location>
        <begin position="103"/>
        <end position="263"/>
    </location>
</feature>
<comment type="similarity">
    <text evidence="1">Belongs to the RRF family.</text>
</comment>
<dbReference type="GO" id="GO:0005739">
    <property type="term" value="C:mitochondrion"/>
    <property type="evidence" value="ECO:0007669"/>
    <property type="project" value="TreeGrafter"/>
</dbReference>
<evidence type="ECO:0000313" key="6">
    <source>
        <dbReference type="EMBL" id="KAF2754744.1"/>
    </source>
</evidence>
<dbReference type="Gene3D" id="1.10.132.20">
    <property type="entry name" value="Ribosome-recycling factor"/>
    <property type="match status" value="1"/>
</dbReference>
<dbReference type="InterPro" id="IPR002661">
    <property type="entry name" value="Ribosome_recyc_fac"/>
</dbReference>
<gene>
    <name evidence="6" type="ORF">EJ05DRAFT_488897</name>
</gene>
<dbReference type="SUPFAM" id="SSF55194">
    <property type="entry name" value="Ribosome recycling factor, RRF"/>
    <property type="match status" value="1"/>
</dbReference>
<dbReference type="GO" id="GO:0043023">
    <property type="term" value="F:ribosomal large subunit binding"/>
    <property type="evidence" value="ECO:0007669"/>
    <property type="project" value="TreeGrafter"/>
</dbReference>
<comment type="function">
    <text evidence="3">Necessary for protein synthesis in mitochondria. Functions as a ribosome recycling factor in mitochondria.</text>
</comment>
<evidence type="ECO:0000259" key="5">
    <source>
        <dbReference type="Pfam" id="PF01765"/>
    </source>
</evidence>
<accession>A0A6A6VYE7</accession>
<dbReference type="PANTHER" id="PTHR20982:SF3">
    <property type="entry name" value="MITOCHONDRIAL RIBOSOME RECYCLING FACTOR PSEUDO 1"/>
    <property type="match status" value="1"/>
</dbReference>
<dbReference type="GO" id="GO:0006412">
    <property type="term" value="P:translation"/>
    <property type="evidence" value="ECO:0007669"/>
    <property type="project" value="UniProtKB-KW"/>
</dbReference>
<evidence type="ECO:0000313" key="7">
    <source>
        <dbReference type="Proteomes" id="UP000799437"/>
    </source>
</evidence>
<dbReference type="GeneID" id="54486805"/>
<keyword evidence="2" id="KW-0648">Protein biosynthesis</keyword>
<dbReference type="Gene3D" id="3.30.1360.40">
    <property type="match status" value="1"/>
</dbReference>
<protein>
    <submittedName>
        <fullName evidence="6">Ribosome recycling factor</fullName>
    </submittedName>
</protein>
<evidence type="ECO:0000256" key="3">
    <source>
        <dbReference type="ARBA" id="ARBA00024909"/>
    </source>
</evidence>
<proteinExistence type="inferred from homology"/>
<keyword evidence="7" id="KW-1185">Reference proteome</keyword>
<sequence>MASSISVRASRSTIQSYVTRWDVPRRLLSGAQLPALEHSRFQHTTKRASRSFTTSAPCFKKKGKNDSAPPANAAAPKTTPVDALFDLSELESKILKAIERLTHELSLLRGNGKINPDLLLDLKVKVGKGDEKETVLLSDVAHVIPHGRIIDVIVGDEEHIKAVTSAIRASAHSLNPNPPKPDNPLTIPVPIPPPTAESRQQTVEQAKVLGRAANDAVQHARAGHNKKIQNTKARSDDIKKAKEDMEKVVKRSKEDIKRLVDGAVQVLDKH</sequence>
<dbReference type="PANTHER" id="PTHR20982">
    <property type="entry name" value="RIBOSOME RECYCLING FACTOR"/>
    <property type="match status" value="1"/>
</dbReference>
<organism evidence="6 7">
    <name type="scientific">Pseudovirgaria hyperparasitica</name>
    <dbReference type="NCBI Taxonomy" id="470096"/>
    <lineage>
        <taxon>Eukaryota</taxon>
        <taxon>Fungi</taxon>
        <taxon>Dikarya</taxon>
        <taxon>Ascomycota</taxon>
        <taxon>Pezizomycotina</taxon>
        <taxon>Dothideomycetes</taxon>
        <taxon>Dothideomycetes incertae sedis</taxon>
        <taxon>Acrospermales</taxon>
        <taxon>Acrospermaceae</taxon>
        <taxon>Pseudovirgaria</taxon>
    </lineage>
</organism>
<dbReference type="InterPro" id="IPR023584">
    <property type="entry name" value="Ribosome_recyc_fac_dom"/>
</dbReference>